<dbReference type="EMBL" id="LNJC01000009">
    <property type="protein sequence ID" value="KYC50726.1"/>
    <property type="molecule type" value="Genomic_DNA"/>
</dbReference>
<comment type="caution">
    <text evidence="2">The sequence shown here is derived from an EMBL/GenBank/DDBJ whole genome shotgun (WGS) entry which is preliminary data.</text>
</comment>
<proteinExistence type="predicted"/>
<feature type="transmembrane region" description="Helical" evidence="1">
    <location>
        <begin position="81"/>
        <end position="100"/>
    </location>
</feature>
<accession>A0A150IL96</accession>
<dbReference type="Proteomes" id="UP000092401">
    <property type="component" value="Unassembled WGS sequence"/>
</dbReference>
<keyword evidence="1" id="KW-0472">Membrane</keyword>
<feature type="transmembrane region" description="Helical" evidence="1">
    <location>
        <begin position="120"/>
        <end position="141"/>
    </location>
</feature>
<evidence type="ECO:0000313" key="4">
    <source>
        <dbReference type="EMBL" id="KYC50726.1"/>
    </source>
</evidence>
<organism evidence="2 6">
    <name type="scientific">Candidatus Methanofastidiosum methylothiophilum</name>
    <dbReference type="NCBI Taxonomy" id="1705564"/>
    <lineage>
        <taxon>Archaea</taxon>
        <taxon>Methanobacteriati</taxon>
        <taxon>Methanobacteriota</taxon>
        <taxon>Stenosarchaea group</taxon>
        <taxon>Candidatus Methanofastidiosia</taxon>
        <taxon>Candidatus Methanofastidiosales</taxon>
        <taxon>Candidatus Methanofastidiosaceae</taxon>
        <taxon>Candidatus Methanofastidiosum</taxon>
    </lineage>
</organism>
<name>A0A150IL96_9EURY</name>
<evidence type="ECO:0000313" key="2">
    <source>
        <dbReference type="EMBL" id="KYC45783.1"/>
    </source>
</evidence>
<feature type="transmembrane region" description="Helical" evidence="1">
    <location>
        <begin position="20"/>
        <end position="42"/>
    </location>
</feature>
<accession>A0A150IST7</accession>
<accession>A0A150J0H0</accession>
<dbReference type="EMBL" id="LNGF01000012">
    <property type="protein sequence ID" value="KYC48036.1"/>
    <property type="molecule type" value="Genomic_DNA"/>
</dbReference>
<dbReference type="AlphaFoldDB" id="A0A150IL96"/>
<feature type="transmembrane region" description="Helical" evidence="1">
    <location>
        <begin position="153"/>
        <end position="173"/>
    </location>
</feature>
<evidence type="ECO:0000256" key="1">
    <source>
        <dbReference type="SAM" id="Phobius"/>
    </source>
</evidence>
<evidence type="ECO:0000313" key="6">
    <source>
        <dbReference type="Proteomes" id="UP000092401"/>
    </source>
</evidence>
<evidence type="ECO:0000313" key="3">
    <source>
        <dbReference type="EMBL" id="KYC48036.1"/>
    </source>
</evidence>
<dbReference type="EMBL" id="LNGE01000011">
    <property type="protein sequence ID" value="KYC45783.1"/>
    <property type="molecule type" value="Genomic_DNA"/>
</dbReference>
<keyword evidence="1" id="KW-0812">Transmembrane</keyword>
<dbReference type="Proteomes" id="UP000091929">
    <property type="component" value="Unassembled WGS sequence"/>
</dbReference>
<gene>
    <name evidence="2" type="ORF">APG10_00587</name>
    <name evidence="3" type="ORF">APG11_00706</name>
    <name evidence="4" type="ORF">APG12_00638</name>
</gene>
<dbReference type="Proteomes" id="UP000092403">
    <property type="component" value="Unassembled WGS sequence"/>
</dbReference>
<protein>
    <submittedName>
        <fullName evidence="2">Uncharacterized protein</fullName>
    </submittedName>
</protein>
<keyword evidence="1" id="KW-1133">Transmembrane helix</keyword>
<feature type="transmembrane region" description="Helical" evidence="1">
    <location>
        <begin position="48"/>
        <end position="69"/>
    </location>
</feature>
<sequence>MEFENNRQLKNSMLTKLSGLLLIFFIIAILNLISILVSYFFFHKIIGFLNKNFILLTFLLMTIFIGSILKEINSRLKYVSPLFYALGGLSILILTINAIIDLDFALGGEYIKIFQNKITFSYSLAFITVLLIGYFVIFTGMTQSEITGSVCKYNMFSFCLFMDAVMFIERIFWKINGFILKIFSDFGNMFLKK</sequence>
<reference evidence="5 6" key="1">
    <citation type="journal article" date="2016" name="ISME J.">
        <title>Chasing the elusive Euryarchaeota class WSA2: genomes reveal a uniquely fastidious methyl-reducing methanogen.</title>
        <authorList>
            <person name="Nobu M.K."/>
            <person name="Narihiro T."/>
            <person name="Kuroda K."/>
            <person name="Mei R."/>
            <person name="Liu W.T."/>
        </authorList>
    </citation>
    <scope>NUCLEOTIDE SEQUENCE [LARGE SCALE GENOMIC DNA]</scope>
    <source>
        <strain evidence="2">B03fssc0709_Meth_Bin005</strain>
        <strain evidence="3">B15fssc0709_Meth_Bin003</strain>
        <strain evidence="4">BMIXfssc0709_Meth_Bin006</strain>
    </source>
</reference>
<evidence type="ECO:0000313" key="5">
    <source>
        <dbReference type="Proteomes" id="UP000091929"/>
    </source>
</evidence>